<dbReference type="EMBL" id="JBHSFH010000010">
    <property type="protein sequence ID" value="MFC4495996.1"/>
    <property type="molecule type" value="Genomic_DNA"/>
</dbReference>
<comment type="similarity">
    <text evidence="1">Belongs to the 3-oxoacid CoA-transferase subunit B family.</text>
</comment>
<dbReference type="InterPro" id="IPR037171">
    <property type="entry name" value="NagB/RpiA_transferase-like"/>
</dbReference>
<sequence length="305" mass="33583">MTMREAVAAYVHDGDTVSLEGFTHLIPTAAGHEIIRQGRRGLTVIRMTADIVVDQMLAAGCVSKLVSSFVGNSSAGSLGELRRRVESAQPEPLEFEEYSHYGMICRYLAGAQRLPFYPLRSYGGSDLPEVNPSLRKVTSPYPGPDGETEQIYVVPPVNPDVTIVHAQRADRSGNTQIWGLTGVQAEAVYAARKAVVVVEEIVEDEVVRSDPNRTVIPAHAVNAVVACPRGAHPSFAQGYYDRDNAFYRSWSGISRDKERLTAWLAEWVYGTRDHAEYVGKLGEEFWEGLAVGEAMSLPVNYGRRL</sequence>
<dbReference type="SMART" id="SM00882">
    <property type="entry name" value="CoA_trans"/>
    <property type="match status" value="1"/>
</dbReference>
<keyword evidence="2" id="KW-0808">Transferase</keyword>
<gene>
    <name evidence="2" type="ORF">ACFPA8_17885</name>
</gene>
<evidence type="ECO:0000256" key="1">
    <source>
        <dbReference type="ARBA" id="ARBA00007047"/>
    </source>
</evidence>
<accession>A0ABV9AAS9</accession>
<dbReference type="PANTHER" id="PTHR43293:SF3">
    <property type="entry name" value="CHOLESTEROL RING-CLEAVING HYDROLASE IPDB SUBUNIT"/>
    <property type="match status" value="1"/>
</dbReference>
<dbReference type="PANTHER" id="PTHR43293">
    <property type="entry name" value="ACETATE COA-TRANSFERASE YDIF"/>
    <property type="match status" value="1"/>
</dbReference>
<dbReference type="GO" id="GO:0016740">
    <property type="term" value="F:transferase activity"/>
    <property type="evidence" value="ECO:0007669"/>
    <property type="project" value="UniProtKB-KW"/>
</dbReference>
<dbReference type="Pfam" id="PF01144">
    <property type="entry name" value="CoA_trans"/>
    <property type="match status" value="1"/>
</dbReference>
<evidence type="ECO:0000313" key="2">
    <source>
        <dbReference type="EMBL" id="MFC4495996.1"/>
    </source>
</evidence>
<dbReference type="SUPFAM" id="SSF100950">
    <property type="entry name" value="NagB/RpiA/CoA transferase-like"/>
    <property type="match status" value="1"/>
</dbReference>
<protein>
    <submittedName>
        <fullName evidence="2">CoA transferase subunit A</fullName>
    </submittedName>
</protein>
<dbReference type="InterPro" id="IPR004165">
    <property type="entry name" value="CoA_trans_fam_I"/>
</dbReference>
<name>A0ABV9AAS9_9ACTN</name>
<reference evidence="3" key="1">
    <citation type="journal article" date="2019" name="Int. J. Syst. Evol. Microbiol.">
        <title>The Global Catalogue of Microorganisms (GCM) 10K type strain sequencing project: providing services to taxonomists for standard genome sequencing and annotation.</title>
        <authorList>
            <consortium name="The Broad Institute Genomics Platform"/>
            <consortium name="The Broad Institute Genome Sequencing Center for Infectious Disease"/>
            <person name="Wu L."/>
            <person name="Ma J."/>
        </authorList>
    </citation>
    <scope>NUCLEOTIDE SEQUENCE [LARGE SCALE GENOMIC DNA]</scope>
    <source>
        <strain evidence="3">CGMCC 4.7357</strain>
    </source>
</reference>
<evidence type="ECO:0000313" key="3">
    <source>
        <dbReference type="Proteomes" id="UP001595997"/>
    </source>
</evidence>
<proteinExistence type="inferred from homology"/>
<keyword evidence="3" id="KW-1185">Reference proteome</keyword>
<dbReference type="Proteomes" id="UP001595997">
    <property type="component" value="Unassembled WGS sequence"/>
</dbReference>
<comment type="caution">
    <text evidence="2">The sequence shown here is derived from an EMBL/GenBank/DDBJ whole genome shotgun (WGS) entry which is preliminary data.</text>
</comment>
<dbReference type="RefSeq" id="WP_386450429.1">
    <property type="nucleotide sequence ID" value="NZ_JBHSFH010000010.1"/>
</dbReference>
<dbReference type="Gene3D" id="3.30.30.40">
    <property type="match status" value="1"/>
</dbReference>
<dbReference type="Gene3D" id="3.40.1080.10">
    <property type="entry name" value="Glutaconate Coenzyme A-transferase"/>
    <property type="match status" value="1"/>
</dbReference>
<organism evidence="2 3">
    <name type="scientific">Streptomyces ovatisporus</name>
    <dbReference type="NCBI Taxonomy" id="1128682"/>
    <lineage>
        <taxon>Bacteria</taxon>
        <taxon>Bacillati</taxon>
        <taxon>Actinomycetota</taxon>
        <taxon>Actinomycetes</taxon>
        <taxon>Kitasatosporales</taxon>
        <taxon>Streptomycetaceae</taxon>
        <taxon>Streptomyces</taxon>
    </lineage>
</organism>